<keyword evidence="7" id="KW-0812">Transmembrane</keyword>
<dbReference type="InterPro" id="IPR003594">
    <property type="entry name" value="HATPase_dom"/>
</dbReference>
<dbReference type="PATRIC" id="fig|742817.3.peg.3026"/>
<keyword evidence="6" id="KW-0902">Two-component regulatory system</keyword>
<dbReference type="RefSeq" id="WP_009137976.1">
    <property type="nucleotide sequence ID" value="NZ_JH594598.1"/>
</dbReference>
<dbReference type="SUPFAM" id="SSF55874">
    <property type="entry name" value="ATPase domain of HSP90 chaperone/DNA topoisomerase II/histidine kinase"/>
    <property type="match status" value="1"/>
</dbReference>
<dbReference type="GO" id="GO:0000155">
    <property type="term" value="F:phosphorelay sensor kinase activity"/>
    <property type="evidence" value="ECO:0007669"/>
    <property type="project" value="InterPro"/>
</dbReference>
<feature type="transmembrane region" description="Helical" evidence="7">
    <location>
        <begin position="6"/>
        <end position="29"/>
    </location>
</feature>
<evidence type="ECO:0000256" key="5">
    <source>
        <dbReference type="ARBA" id="ARBA00022777"/>
    </source>
</evidence>
<dbReference type="EMBL" id="ADMC01000032">
    <property type="protein sequence ID" value="EHP45357.1"/>
    <property type="molecule type" value="Genomic_DNA"/>
</dbReference>
<proteinExistence type="predicted"/>
<dbReference type="InterPro" id="IPR003661">
    <property type="entry name" value="HisK_dim/P_dom"/>
</dbReference>
<dbReference type="PRINTS" id="PR00344">
    <property type="entry name" value="BCTRLSENSOR"/>
</dbReference>
<evidence type="ECO:0000259" key="8">
    <source>
        <dbReference type="PROSITE" id="PS50109"/>
    </source>
</evidence>
<comment type="caution">
    <text evidence="9">The sequence shown here is derived from an EMBL/GenBank/DDBJ whole genome shotgun (WGS) entry which is preliminary data.</text>
</comment>
<organism evidence="9 10">
    <name type="scientific">Odoribacter laneus YIT 12061</name>
    <dbReference type="NCBI Taxonomy" id="742817"/>
    <lineage>
        <taxon>Bacteria</taxon>
        <taxon>Pseudomonadati</taxon>
        <taxon>Bacteroidota</taxon>
        <taxon>Bacteroidia</taxon>
        <taxon>Bacteroidales</taxon>
        <taxon>Odoribacteraceae</taxon>
        <taxon>Odoribacter</taxon>
    </lineage>
</organism>
<dbReference type="eggNOG" id="COG2205">
    <property type="taxonomic scope" value="Bacteria"/>
</dbReference>
<dbReference type="Gene3D" id="1.10.287.130">
    <property type="match status" value="1"/>
</dbReference>
<dbReference type="GO" id="GO:0004721">
    <property type="term" value="F:phosphoprotein phosphatase activity"/>
    <property type="evidence" value="ECO:0007669"/>
    <property type="project" value="TreeGrafter"/>
</dbReference>
<dbReference type="Gene3D" id="3.30.565.10">
    <property type="entry name" value="Histidine kinase-like ATPase, C-terminal domain"/>
    <property type="match status" value="1"/>
</dbReference>
<dbReference type="SMART" id="SM00387">
    <property type="entry name" value="HATPase_c"/>
    <property type="match status" value="1"/>
</dbReference>
<evidence type="ECO:0000256" key="4">
    <source>
        <dbReference type="ARBA" id="ARBA00022679"/>
    </source>
</evidence>
<dbReference type="Pfam" id="PF02518">
    <property type="entry name" value="HATPase_c"/>
    <property type="match status" value="1"/>
</dbReference>
<dbReference type="CDD" id="cd00082">
    <property type="entry name" value="HisKA"/>
    <property type="match status" value="1"/>
</dbReference>
<accession>H1DKP7</accession>
<gene>
    <name evidence="9" type="ORF">HMPREF9449_02833</name>
</gene>
<evidence type="ECO:0000256" key="1">
    <source>
        <dbReference type="ARBA" id="ARBA00000085"/>
    </source>
</evidence>
<dbReference type="GO" id="GO:0005886">
    <property type="term" value="C:plasma membrane"/>
    <property type="evidence" value="ECO:0007669"/>
    <property type="project" value="TreeGrafter"/>
</dbReference>
<dbReference type="InterPro" id="IPR036097">
    <property type="entry name" value="HisK_dim/P_sf"/>
</dbReference>
<sequence length="519" mass="60384">MIKKLIIRILLIFMITAFSAIVIVQWIWIKYAIRERQYKFSSRVYDVLNRVVNRVEEINYMKYLLEMQQQLGEIRNYNELISSSGGNTTWPSTYLFDFLDNNVNRFKEDRSFLSGHWNALPQSGARKMSSQELIVQAIKSTGFTPVDSVSSANFYALLNEKLKEFMIRLVKEKDPQNVSIQKRLASVDLQSLMTGYFRGYNIRLPFTYEILTKKDILDKVKNKELQNFYYVDLFPYDYVKKDYYLGVSFKSVQSVILENMGWLFLASGFCIFGLLFVFVITIWIIMRQQKLSVIKNDFINNMTHEFKTPIATISLATSAITKEKVLNDREQLLHFNAMIKSENDRMNKYVERILEQAKMDRHELHLCKEETDMNKLIQEAVGHFMLQVQNTGGKLECHFEVEHFILYVDQVHMLNVISNLLDNAVKYSLGAPEIEVYTRREGNERVIGVSDKGIGISKEAQRKVFKRFYRVPNGNLHNVKGFGLGLSYVKSIVELHNGQIRLISKKGKGTLVEIIFGTE</sequence>
<dbReference type="PANTHER" id="PTHR45453">
    <property type="entry name" value="PHOSPHATE REGULON SENSOR PROTEIN PHOR"/>
    <property type="match status" value="1"/>
</dbReference>
<evidence type="ECO:0000313" key="10">
    <source>
        <dbReference type="Proteomes" id="UP000004892"/>
    </source>
</evidence>
<evidence type="ECO:0000256" key="6">
    <source>
        <dbReference type="ARBA" id="ARBA00023012"/>
    </source>
</evidence>
<dbReference type="AlphaFoldDB" id="H1DKP7"/>
<protein>
    <recommendedName>
        <fullName evidence="2">histidine kinase</fullName>
        <ecNumber evidence="2">2.7.13.3</ecNumber>
    </recommendedName>
</protein>
<dbReference type="PANTHER" id="PTHR45453:SF1">
    <property type="entry name" value="PHOSPHATE REGULON SENSOR PROTEIN PHOR"/>
    <property type="match status" value="1"/>
</dbReference>
<keyword evidence="4" id="KW-0808">Transferase</keyword>
<evidence type="ECO:0000256" key="3">
    <source>
        <dbReference type="ARBA" id="ARBA00022553"/>
    </source>
</evidence>
<reference evidence="9 10" key="1">
    <citation type="submission" date="2012-01" db="EMBL/GenBank/DDBJ databases">
        <title>The Genome Sequence of Odoribacter laneus YIT 12061.</title>
        <authorList>
            <consortium name="The Broad Institute Genome Sequencing Platform"/>
            <person name="Earl A."/>
            <person name="Ward D."/>
            <person name="Feldgarden M."/>
            <person name="Gevers D."/>
            <person name="Morotomi M."/>
            <person name="Young S.K."/>
            <person name="Zeng Q."/>
            <person name="Gargeya S."/>
            <person name="Fitzgerald M."/>
            <person name="Haas B."/>
            <person name="Abouelleil A."/>
            <person name="Alvarado L."/>
            <person name="Arachchi H.M."/>
            <person name="Berlin A."/>
            <person name="Chapman S.B."/>
            <person name="Gearin G."/>
            <person name="Goldberg J."/>
            <person name="Griggs A."/>
            <person name="Gujja S."/>
            <person name="Hansen M."/>
            <person name="Heiman D."/>
            <person name="Howarth C."/>
            <person name="Larimer J."/>
            <person name="Lui A."/>
            <person name="MacDonald P.J.P."/>
            <person name="McCowen C."/>
            <person name="Montmayeur A."/>
            <person name="Murphy C."/>
            <person name="Neiman D."/>
            <person name="Pearson M."/>
            <person name="Priest M."/>
            <person name="Roberts A."/>
            <person name="Saif S."/>
            <person name="Shea T."/>
            <person name="Sisk P."/>
            <person name="Stolte C."/>
            <person name="Sykes S."/>
            <person name="Wortman J."/>
            <person name="Nusbaum C."/>
            <person name="Birren B."/>
        </authorList>
    </citation>
    <scope>NUCLEOTIDE SEQUENCE [LARGE SCALE GENOMIC DNA]</scope>
    <source>
        <strain evidence="9 10">YIT 12061</strain>
    </source>
</reference>
<comment type="catalytic activity">
    <reaction evidence="1">
        <text>ATP + protein L-histidine = ADP + protein N-phospho-L-histidine.</text>
        <dbReference type="EC" id="2.7.13.3"/>
    </reaction>
</comment>
<keyword evidence="5" id="KW-0418">Kinase</keyword>
<dbReference type="FunFam" id="3.30.565.10:FF:000006">
    <property type="entry name" value="Sensor histidine kinase WalK"/>
    <property type="match status" value="1"/>
</dbReference>
<dbReference type="PROSITE" id="PS50109">
    <property type="entry name" value="HIS_KIN"/>
    <property type="match status" value="1"/>
</dbReference>
<dbReference type="GeneID" id="98070357"/>
<dbReference type="HOGENOM" id="CLU_026375_1_1_10"/>
<keyword evidence="3" id="KW-0597">Phosphoprotein</keyword>
<evidence type="ECO:0000313" key="9">
    <source>
        <dbReference type="EMBL" id="EHP45357.1"/>
    </source>
</evidence>
<dbReference type="STRING" id="742817.HMPREF9449_02833"/>
<dbReference type="InterPro" id="IPR050351">
    <property type="entry name" value="BphY/WalK/GraS-like"/>
</dbReference>
<keyword evidence="7" id="KW-1133">Transmembrane helix</keyword>
<feature type="transmembrane region" description="Helical" evidence="7">
    <location>
        <begin position="262"/>
        <end position="286"/>
    </location>
</feature>
<dbReference type="InterPro" id="IPR036890">
    <property type="entry name" value="HATPase_C_sf"/>
</dbReference>
<keyword evidence="10" id="KW-1185">Reference proteome</keyword>
<dbReference type="Proteomes" id="UP000004892">
    <property type="component" value="Unassembled WGS sequence"/>
</dbReference>
<dbReference type="Pfam" id="PF00512">
    <property type="entry name" value="HisKA"/>
    <property type="match status" value="1"/>
</dbReference>
<name>H1DKP7_9BACT</name>
<feature type="domain" description="Histidine kinase" evidence="8">
    <location>
        <begin position="301"/>
        <end position="519"/>
    </location>
</feature>
<dbReference type="SMART" id="SM00388">
    <property type="entry name" value="HisKA"/>
    <property type="match status" value="1"/>
</dbReference>
<dbReference type="GO" id="GO:0016036">
    <property type="term" value="P:cellular response to phosphate starvation"/>
    <property type="evidence" value="ECO:0007669"/>
    <property type="project" value="TreeGrafter"/>
</dbReference>
<evidence type="ECO:0000256" key="2">
    <source>
        <dbReference type="ARBA" id="ARBA00012438"/>
    </source>
</evidence>
<dbReference type="SUPFAM" id="SSF47384">
    <property type="entry name" value="Homodimeric domain of signal transducing histidine kinase"/>
    <property type="match status" value="1"/>
</dbReference>
<dbReference type="EC" id="2.7.13.3" evidence="2"/>
<dbReference type="InterPro" id="IPR005467">
    <property type="entry name" value="His_kinase_dom"/>
</dbReference>
<dbReference type="InterPro" id="IPR004358">
    <property type="entry name" value="Sig_transdc_His_kin-like_C"/>
</dbReference>
<evidence type="ECO:0000256" key="7">
    <source>
        <dbReference type="SAM" id="Phobius"/>
    </source>
</evidence>
<keyword evidence="7" id="KW-0472">Membrane</keyword>